<sequence length="66" mass="7582">MVDPREIQIGDIIKLKKPHPCGNYEWEVLKIGIDFRLKCTGCGHIILVPREKIIRKIRAVRKTTGS</sequence>
<dbReference type="OrthoDB" id="9802710at2"/>
<proteinExistence type="predicted"/>
<keyword evidence="2" id="KW-1185">Reference proteome</keyword>
<dbReference type="PIRSF" id="PIRSF037263">
    <property type="entry name" value="DUF951_bac"/>
    <property type="match status" value="1"/>
</dbReference>
<dbReference type="InterPro" id="IPR009296">
    <property type="entry name" value="DUF951"/>
</dbReference>
<organism evidence="1 2">
    <name type="scientific">Carboxydothermus pertinax</name>
    <dbReference type="NCBI Taxonomy" id="870242"/>
    <lineage>
        <taxon>Bacteria</taxon>
        <taxon>Bacillati</taxon>
        <taxon>Bacillota</taxon>
        <taxon>Clostridia</taxon>
        <taxon>Thermoanaerobacterales</taxon>
        <taxon>Thermoanaerobacteraceae</taxon>
        <taxon>Carboxydothermus</taxon>
    </lineage>
</organism>
<dbReference type="Pfam" id="PF06107">
    <property type="entry name" value="DUF951"/>
    <property type="match status" value="1"/>
</dbReference>
<dbReference type="PANTHER" id="PTHR38455">
    <property type="entry name" value="HYPOTHETICAL CYTOSOLIC PROTEIN"/>
    <property type="match status" value="1"/>
</dbReference>
<evidence type="ECO:0008006" key="3">
    <source>
        <dbReference type="Google" id="ProtNLM"/>
    </source>
</evidence>
<accession>A0A1L8CSZ6</accession>
<comment type="caution">
    <text evidence="1">The sequence shown here is derived from an EMBL/GenBank/DDBJ whole genome shotgun (WGS) entry which is preliminary data.</text>
</comment>
<reference evidence="2" key="1">
    <citation type="submission" date="2016-12" db="EMBL/GenBank/DDBJ databases">
        <title>Draft Genome Sequences od Carboxydothermus pertinax and islandicus, Hydrogenogenic Carboxydotrophic Bacteria.</title>
        <authorList>
            <person name="Fukuyama Y."/>
            <person name="Ohmae K."/>
            <person name="Yoneda Y."/>
            <person name="Yoshida T."/>
            <person name="Sako Y."/>
        </authorList>
    </citation>
    <scope>NUCLEOTIDE SEQUENCE [LARGE SCALE GENOMIC DNA]</scope>
    <source>
        <strain evidence="2">Ug1</strain>
    </source>
</reference>
<dbReference type="PANTHER" id="PTHR38455:SF1">
    <property type="entry name" value="DUF951 DOMAIN-CONTAINING PROTEIN"/>
    <property type="match status" value="1"/>
</dbReference>
<gene>
    <name evidence="1" type="ORF">cpu_05750</name>
</gene>
<dbReference type="Proteomes" id="UP000187485">
    <property type="component" value="Unassembled WGS sequence"/>
</dbReference>
<evidence type="ECO:0000313" key="2">
    <source>
        <dbReference type="Proteomes" id="UP000187485"/>
    </source>
</evidence>
<dbReference type="RefSeq" id="WP_011342980.1">
    <property type="nucleotide sequence ID" value="NZ_BDJK01000009.1"/>
</dbReference>
<dbReference type="EMBL" id="BDJK01000009">
    <property type="protein sequence ID" value="GAV22065.1"/>
    <property type="molecule type" value="Genomic_DNA"/>
</dbReference>
<dbReference type="AlphaFoldDB" id="A0A1L8CSZ6"/>
<evidence type="ECO:0000313" key="1">
    <source>
        <dbReference type="EMBL" id="GAV22065.1"/>
    </source>
</evidence>
<name>A0A1L8CSZ6_9THEO</name>
<dbReference type="STRING" id="870242.cpu_05750"/>
<protein>
    <recommendedName>
        <fullName evidence="3">DUF951 domain-containing protein</fullName>
    </recommendedName>
</protein>